<dbReference type="Pfam" id="PF20254">
    <property type="entry name" value="DMFA2_C"/>
    <property type="match status" value="1"/>
</dbReference>
<dbReference type="RefSeq" id="WP_095720375.1">
    <property type="nucleotide sequence ID" value="NZ_NTFS01000022.1"/>
</dbReference>
<feature type="domain" description="N,N-dimethylformamidase beta subunit-like C-terminal" evidence="2">
    <location>
        <begin position="100"/>
        <end position="519"/>
    </location>
</feature>
<evidence type="ECO:0000256" key="1">
    <source>
        <dbReference type="SAM" id="Phobius"/>
    </source>
</evidence>
<feature type="transmembrane region" description="Helical" evidence="1">
    <location>
        <begin position="12"/>
        <end position="37"/>
    </location>
</feature>
<accession>A0A2A2TNX3</accession>
<keyword evidence="1" id="KW-0472">Membrane</keyword>
<evidence type="ECO:0000313" key="3">
    <source>
        <dbReference type="EMBL" id="PAX60107.1"/>
    </source>
</evidence>
<dbReference type="EMBL" id="NTFS01000022">
    <property type="protein sequence ID" value="PAX60107.1"/>
    <property type="molecule type" value="Genomic_DNA"/>
</dbReference>
<comment type="caution">
    <text evidence="3">The sequence shown here is derived from an EMBL/GenBank/DDBJ whole genome shotgun (WGS) entry which is preliminary data.</text>
</comment>
<dbReference type="OrthoDB" id="505641at2"/>
<name>A0A2A2TNX3_9CYAN</name>
<sequence length="551" mass="62577">MLLGKQLNCYTIVCKVLLSVFLSTITALFFFQIPVYAIDPVISQQQSNSIVLENNKLGTTDWQLRNPAKNREIEGYASLTSVNRGGEIKLFVNTKDPGYTIEIYRMGWYQGKGGRQVSPGIFRQATKQPSPIVDQVTGLIECDWKKPYVLKIPSKYDDLSQWVSGFYLAKLTGSRSGKQSYIIFVVRDDSRPSDILFQSSVTTYQAYNNWGTMSLYRWNSQGKQASKVSFNRPYAKSPNRVAAYGVGAGEFLTNFQPKRRTSNSGWEYNIVRWLEKNGYDVTYGTNIDTHENNLDEISGKSMLLLHKAFLSVGHDEYWSWQMRDNVEAARDAGVSLGFFSANTCYWQIRLEPSRIRGDINRIIVSYKEGEALDPFARDRDPNNDYLITTLWRRKPINRPEDMLIGVMYDTFQVNADILIQNTAPEWFIANTQLSKNTAQTSKNLFGFGNSTTKEIRLTGLLGYEVDKMFNSAPENTIRIAHSPYRHGGRTKYSDMTVYTADSGATVFATGTIQWSWGLDNFNAPQLRPSLLSQDAQVITRNVLAKMLKKSS</sequence>
<organism evidence="3 4">
    <name type="scientific">Brunnivagina elsteri CCALA 953</name>
    <dbReference type="NCBI Taxonomy" id="987040"/>
    <lineage>
        <taxon>Bacteria</taxon>
        <taxon>Bacillati</taxon>
        <taxon>Cyanobacteriota</taxon>
        <taxon>Cyanophyceae</taxon>
        <taxon>Nostocales</taxon>
        <taxon>Calotrichaceae</taxon>
        <taxon>Brunnivagina</taxon>
    </lineage>
</organism>
<reference evidence="3 4" key="1">
    <citation type="submission" date="2017-08" db="EMBL/GenBank/DDBJ databases">
        <title>Draft genome sequence of filamentous cyanobacterium Calothrix elsteri CCALA 953.</title>
        <authorList>
            <person name="Gagunashvili A.N."/>
            <person name="Elster J."/>
            <person name="Andresson O.S."/>
        </authorList>
    </citation>
    <scope>NUCLEOTIDE SEQUENCE [LARGE SCALE GENOMIC DNA]</scope>
    <source>
        <strain evidence="3 4">CCALA 953</strain>
    </source>
</reference>
<protein>
    <recommendedName>
        <fullName evidence="2">N,N-dimethylformamidase beta subunit-like C-terminal domain-containing protein</fullName>
    </recommendedName>
</protein>
<proteinExistence type="predicted"/>
<keyword evidence="1" id="KW-1133">Transmembrane helix</keyword>
<dbReference type="InterPro" id="IPR046540">
    <property type="entry name" value="DMFA2_C"/>
</dbReference>
<keyword evidence="4" id="KW-1185">Reference proteome</keyword>
<evidence type="ECO:0000313" key="4">
    <source>
        <dbReference type="Proteomes" id="UP000218238"/>
    </source>
</evidence>
<dbReference type="Proteomes" id="UP000218238">
    <property type="component" value="Unassembled WGS sequence"/>
</dbReference>
<gene>
    <name evidence="3" type="ORF">CK510_03520</name>
</gene>
<keyword evidence="1" id="KW-0812">Transmembrane</keyword>
<evidence type="ECO:0000259" key="2">
    <source>
        <dbReference type="Pfam" id="PF20254"/>
    </source>
</evidence>
<dbReference type="AlphaFoldDB" id="A0A2A2TNX3"/>